<evidence type="ECO:0000259" key="2">
    <source>
        <dbReference type="Pfam" id="PF19031"/>
    </source>
</evidence>
<dbReference type="GO" id="GO:0016192">
    <property type="term" value="P:vesicle-mediated transport"/>
    <property type="evidence" value="ECO:0007669"/>
    <property type="project" value="InterPro"/>
</dbReference>
<reference evidence="4 6" key="3">
    <citation type="journal article" date="2016" name="Proc. Natl. Acad. Sci. U.S.A.">
        <title>Comparative genomics of biotechnologically important yeasts.</title>
        <authorList>
            <person name="Riley R."/>
            <person name="Haridas S."/>
            <person name="Wolfe K.H."/>
            <person name="Lopes M.R."/>
            <person name="Hittinger C.T."/>
            <person name="Goeker M."/>
            <person name="Salamov A.A."/>
            <person name="Wisecaver J.H."/>
            <person name="Long T.M."/>
            <person name="Calvey C.H."/>
            <person name="Aerts A.L."/>
            <person name="Barry K.W."/>
            <person name="Choi C."/>
            <person name="Clum A."/>
            <person name="Coughlan A.Y."/>
            <person name="Deshpande S."/>
            <person name="Douglass A.P."/>
            <person name="Hanson S.J."/>
            <person name="Klenk H.-P."/>
            <person name="LaButti K.M."/>
            <person name="Lapidus A."/>
            <person name="Lindquist E.A."/>
            <person name="Lipzen A.M."/>
            <person name="Meier-Kolthoff J.P."/>
            <person name="Ohm R.A."/>
            <person name="Otillar R.P."/>
            <person name="Pangilinan J.L."/>
            <person name="Peng Y."/>
            <person name="Rokas A."/>
            <person name="Rosa C.A."/>
            <person name="Scheuner C."/>
            <person name="Sibirny A.A."/>
            <person name="Slot J.C."/>
            <person name="Stielow J.B."/>
            <person name="Sun H."/>
            <person name="Kurtzman C.P."/>
            <person name="Blackwell M."/>
            <person name="Grigoriev I.V."/>
            <person name="Jeffries T.W."/>
        </authorList>
    </citation>
    <scope>NUCLEOTIDE SEQUENCE [LARGE SCALE GENOMIC DNA]</scope>
    <source>
        <strain evidence="6">ATCC 18201 / CBS 1600 / BCRC 20928 / JCM 3617 / NBRC 0987 / NRRL Y-1542</strain>
        <strain evidence="4">NRRL Y-1542</strain>
    </source>
</reference>
<dbReference type="AlphaFoldDB" id="A0A0H5CF82"/>
<dbReference type="Proteomes" id="UP000094389">
    <property type="component" value="Unassembled WGS sequence"/>
</dbReference>
<reference evidence="3" key="1">
    <citation type="submission" date="2014-12" db="EMBL/GenBank/DDBJ databases">
        <authorList>
            <person name="Jaenicke S."/>
        </authorList>
    </citation>
    <scope>NUCLEOTIDE SEQUENCE [LARGE SCALE GENOMIC DNA]</scope>
    <source>
        <strain evidence="3">CBS1600</strain>
    </source>
</reference>
<dbReference type="Proteomes" id="UP000038830">
    <property type="component" value="Unassembled WGS sequence"/>
</dbReference>
<dbReference type="InterPro" id="IPR013176">
    <property type="entry name" value="Ccz1"/>
</dbReference>
<feature type="domain" description="CCZ1/INTU/HSP4 first Longin" evidence="2">
    <location>
        <begin position="18"/>
        <end position="139"/>
    </location>
</feature>
<dbReference type="EMBL" id="KV453928">
    <property type="protein sequence ID" value="ODV74248.1"/>
    <property type="molecule type" value="Genomic_DNA"/>
</dbReference>
<dbReference type="Pfam" id="PF19031">
    <property type="entry name" value="Intu_longin_1"/>
    <property type="match status" value="1"/>
</dbReference>
<gene>
    <name evidence="3" type="ORF">BN1211_3757</name>
    <name evidence="4" type="ORF">CYBJADRAFT_172234</name>
</gene>
<comment type="similarity">
    <text evidence="1">Belongs to the CCZ1 family.</text>
</comment>
<evidence type="ECO:0000313" key="3">
    <source>
        <dbReference type="EMBL" id="CEP23224.1"/>
    </source>
</evidence>
<evidence type="ECO:0000313" key="5">
    <source>
        <dbReference type="Proteomes" id="UP000038830"/>
    </source>
</evidence>
<dbReference type="InterPro" id="IPR043987">
    <property type="entry name" value="CCZ1/INTU/HSP4_longin_1"/>
</dbReference>
<evidence type="ECO:0000256" key="1">
    <source>
        <dbReference type="ARBA" id="ARBA00005352"/>
    </source>
</evidence>
<dbReference type="GO" id="GO:0035658">
    <property type="term" value="C:Mon1-Ccz1 complex"/>
    <property type="evidence" value="ECO:0007669"/>
    <property type="project" value="InterPro"/>
</dbReference>
<dbReference type="EMBL" id="CDQK01000004">
    <property type="protein sequence ID" value="CEP23224.1"/>
    <property type="molecule type" value="Genomic_DNA"/>
</dbReference>
<dbReference type="OMA" id="MFYYIKY"/>
<name>A0A0H5CF82_CYBJN</name>
<sequence>MEIFSTRTDATVTPASVKLFAIYDPSLSHSEEDSDQQIVVFIPSDVDVNTKTRKVGLMQGIFQFCDNYTQGAQLNHVALEDGYVLYTVLESRYHCILQIECTRVEDDDGVEYRKFDIAPVNYLHQLIYRGYDHFRLHHGTIQSLWESMSRDECTRFLTKWWHIWTTQLDLHMNGEGILKLTDSYRRSQLRFDSEVSSNVDVLREKYGFKDFLVWDPQVDNVDEFGLIYEHSKKLQTCSKVRLLHWLEELVHYGITSESLTSSNIITQDSQLNKAIAHSDETIYDPFKMVLSTINDVSSIAGITAGVNTGIKAMSQGVEYLNGYLPWGKGVEPAITDVVSDKTTSETPFLIGSLGEAITYKNVYLQFEDCNDEKLYRIVIFKSEGKLIILIFEFNVNTLNELQFYSQLAKDLVQFTRGNRSHASNVVAKKRHLHYILFDTLKRRLDTNLPMILSVDKDDEHYDVKHPDDLENSRMQSIIVHRELANMFQHDPEHSERLIRTKNGWWCYETTESNKKVIIIKRWHAPSDKRESSSNGSGILDSSTDMLGSIALEAKLLLERFT</sequence>
<dbReference type="OrthoDB" id="240546at2759"/>
<accession>A0A0H5CF82</accession>
<organism evidence="3 5">
    <name type="scientific">Cyberlindnera jadinii (strain ATCC 18201 / CBS 1600 / BCRC 20928 / JCM 3617 / NBRC 0987 / NRRL Y-1542)</name>
    <name type="common">Torula yeast</name>
    <name type="synonym">Candida utilis</name>
    <dbReference type="NCBI Taxonomy" id="983966"/>
    <lineage>
        <taxon>Eukaryota</taxon>
        <taxon>Fungi</taxon>
        <taxon>Dikarya</taxon>
        <taxon>Ascomycota</taxon>
        <taxon>Saccharomycotina</taxon>
        <taxon>Saccharomycetes</taxon>
        <taxon>Phaffomycetales</taxon>
        <taxon>Phaffomycetaceae</taxon>
        <taxon>Cyberlindnera</taxon>
    </lineage>
</organism>
<dbReference type="PANTHER" id="PTHR13056:SF0">
    <property type="entry name" value="VACUOLAR FUSION PROTEIN CCZ1 HOMOLOG-RELATED"/>
    <property type="match status" value="1"/>
</dbReference>
<evidence type="ECO:0000313" key="6">
    <source>
        <dbReference type="Proteomes" id="UP000094389"/>
    </source>
</evidence>
<accession>A0A1E4S3Z9</accession>
<reference evidence="5" key="2">
    <citation type="journal article" date="2015" name="J. Biotechnol.">
        <title>The structure of the Cyberlindnera jadinii genome and its relation to Candida utilis analyzed by the occurrence of single nucleotide polymorphisms.</title>
        <authorList>
            <person name="Rupp O."/>
            <person name="Brinkrolf K."/>
            <person name="Buerth C."/>
            <person name="Kunigo M."/>
            <person name="Schneider J."/>
            <person name="Jaenicke S."/>
            <person name="Goesmann A."/>
            <person name="Puehler A."/>
            <person name="Jaeger K.-E."/>
            <person name="Ernst J.F."/>
        </authorList>
    </citation>
    <scope>NUCLEOTIDE SEQUENCE [LARGE SCALE GENOMIC DNA]</scope>
    <source>
        <strain evidence="5">ATCC 18201 / CBS 1600 / BCRC 20928 / JCM 3617 / NBRC 0987 / NRRL Y-1542</strain>
    </source>
</reference>
<proteinExistence type="inferred from homology"/>
<dbReference type="PANTHER" id="PTHR13056">
    <property type="entry name" value="VACUOLAR FUSION PROTEIN CCZ1 HOMOLOG-RELATED"/>
    <property type="match status" value="1"/>
</dbReference>
<dbReference type="STRING" id="983966.A0A0H5CF82"/>
<keyword evidence="6" id="KW-1185">Reference proteome</keyword>
<evidence type="ECO:0000313" key="4">
    <source>
        <dbReference type="EMBL" id="ODV74248.1"/>
    </source>
</evidence>
<protein>
    <recommendedName>
        <fullName evidence="2">CCZ1/INTU/HSP4 first Longin domain-containing protein</fullName>
    </recommendedName>
</protein>